<name>A0A6A1W7C8_9ROSI</name>
<evidence type="ECO:0000313" key="9">
    <source>
        <dbReference type="EMBL" id="KAB1221111.1"/>
    </source>
</evidence>
<feature type="signal peptide" evidence="7">
    <location>
        <begin position="1"/>
        <end position="24"/>
    </location>
</feature>
<organism evidence="9 10">
    <name type="scientific">Morella rubra</name>
    <name type="common">Chinese bayberry</name>
    <dbReference type="NCBI Taxonomy" id="262757"/>
    <lineage>
        <taxon>Eukaryota</taxon>
        <taxon>Viridiplantae</taxon>
        <taxon>Streptophyta</taxon>
        <taxon>Embryophyta</taxon>
        <taxon>Tracheophyta</taxon>
        <taxon>Spermatophyta</taxon>
        <taxon>Magnoliopsida</taxon>
        <taxon>eudicotyledons</taxon>
        <taxon>Gunneridae</taxon>
        <taxon>Pentapetalae</taxon>
        <taxon>rosids</taxon>
        <taxon>fabids</taxon>
        <taxon>Fagales</taxon>
        <taxon>Myricaceae</taxon>
        <taxon>Morella</taxon>
    </lineage>
</organism>
<dbReference type="Gene3D" id="1.25.40.10">
    <property type="entry name" value="Tetratricopeptide repeat domain"/>
    <property type="match status" value="2"/>
</dbReference>
<evidence type="ECO:0000256" key="4">
    <source>
        <dbReference type="ARBA" id="ARBA00023180"/>
    </source>
</evidence>
<gene>
    <name evidence="9" type="ORF">CJ030_MR3G024356</name>
</gene>
<dbReference type="PANTHER" id="PTHR47926">
    <property type="entry name" value="PENTATRICOPEPTIDE REPEAT-CONTAINING PROTEIN"/>
    <property type="match status" value="1"/>
</dbReference>
<sequence>MALAWQYSVSCLLFVLSLLNPTSAQISRNISLGSSLTALNTDSYWPSPSGDFAFGFKQIGMGGYLLAIWFDKIPEKTIVWSANGNNVAPRGSKVELTKDGHFVLNDPAGKEMWKAELFGSRVAYAAMLDTGNFVLATEDSRHSWETFDHPTDTILPTMTMSRPSKLVARYSETNYSYGRFQFSLRSDGNLALETRAFPLDSSTSAYWSSNTVGSGFQLVFNNSGSIYLTAKDRKQLKMITSNNGSTKDFYQRAILEHDGVFRHYIYPKNTTISSARRPSEAWFPLSTFIPSNICNAVIQLAGFVQSQQTGEAFKLFQDLLVSGIKPNPVTMTGLLPACGLMGSIKRGRQIHGLIYRMELDINIFVASALVDMYSKCGSVKNARNVFERILVKNIASWNAMIGCYGKHGMVDLAIQLFERLQEEGMQANEVTFTCILSACSHGGLVEEGLKIFRCLKESHGIAVGKEHYGCVVDLLCRSGRMAEAYELVKEMSVEVPESIFGAFFSGCKIHGRRDLAKMMAKDILGMELTKPGGYVTLSNIYAADGDWEEVEKVRKVMKEKNILKKPGFSLVERRNELVGEETEGDEIKVGPEKGKEDKDDRESKELDAIGVGG</sequence>
<keyword evidence="3" id="KW-1015">Disulfide bond</keyword>
<evidence type="ECO:0000256" key="6">
    <source>
        <dbReference type="SAM" id="MobiDB-lite"/>
    </source>
</evidence>
<feature type="repeat" description="PPR" evidence="5">
    <location>
        <begin position="393"/>
        <end position="427"/>
    </location>
</feature>
<comment type="caution">
    <text evidence="9">The sequence shown here is derived from an EMBL/GenBank/DDBJ whole genome shotgun (WGS) entry which is preliminary data.</text>
</comment>
<evidence type="ECO:0000256" key="7">
    <source>
        <dbReference type="SAM" id="SignalP"/>
    </source>
</evidence>
<evidence type="ECO:0000259" key="8">
    <source>
        <dbReference type="PROSITE" id="PS50927"/>
    </source>
</evidence>
<dbReference type="GO" id="GO:0003723">
    <property type="term" value="F:RNA binding"/>
    <property type="evidence" value="ECO:0007669"/>
    <property type="project" value="InterPro"/>
</dbReference>
<evidence type="ECO:0000256" key="1">
    <source>
        <dbReference type="ARBA" id="ARBA00022729"/>
    </source>
</evidence>
<dbReference type="PROSITE" id="PS50927">
    <property type="entry name" value="BULB_LECTIN"/>
    <property type="match status" value="1"/>
</dbReference>
<dbReference type="PANTHER" id="PTHR47926:SF453">
    <property type="entry name" value="PENTATRICOPEPTIDE REPEAT (PPR) SUPERFAMILY PROTEIN"/>
    <property type="match status" value="1"/>
</dbReference>
<dbReference type="InterPro" id="IPR046848">
    <property type="entry name" value="E_motif"/>
</dbReference>
<keyword evidence="2" id="KW-0677">Repeat</keyword>
<accession>A0A6A1W7C8</accession>
<reference evidence="9 10" key="1">
    <citation type="journal article" date="2019" name="Plant Biotechnol. J.">
        <title>The red bayberry genome and genetic basis of sex determination.</title>
        <authorList>
            <person name="Jia H.M."/>
            <person name="Jia H.J."/>
            <person name="Cai Q.L."/>
            <person name="Wang Y."/>
            <person name="Zhao H.B."/>
            <person name="Yang W.F."/>
            <person name="Wang G.Y."/>
            <person name="Li Y.H."/>
            <person name="Zhan D.L."/>
            <person name="Shen Y.T."/>
            <person name="Niu Q.F."/>
            <person name="Chang L."/>
            <person name="Qiu J."/>
            <person name="Zhao L."/>
            <person name="Xie H.B."/>
            <person name="Fu W.Y."/>
            <person name="Jin J."/>
            <person name="Li X.W."/>
            <person name="Jiao Y."/>
            <person name="Zhou C.C."/>
            <person name="Tu T."/>
            <person name="Chai C.Y."/>
            <person name="Gao J.L."/>
            <person name="Fan L.J."/>
            <person name="van de Weg E."/>
            <person name="Wang J.Y."/>
            <person name="Gao Z.S."/>
        </authorList>
    </citation>
    <scope>NUCLEOTIDE SEQUENCE [LARGE SCALE GENOMIC DNA]</scope>
    <source>
        <tissue evidence="9">Leaves</tissue>
    </source>
</reference>
<dbReference type="NCBIfam" id="TIGR00756">
    <property type="entry name" value="PPR"/>
    <property type="match status" value="2"/>
</dbReference>
<dbReference type="Gene3D" id="2.90.10.10">
    <property type="entry name" value="Bulb-type lectin domain"/>
    <property type="match status" value="2"/>
</dbReference>
<dbReference type="InterPro" id="IPR036426">
    <property type="entry name" value="Bulb-type_lectin_dom_sf"/>
</dbReference>
<keyword evidence="1 7" id="KW-0732">Signal</keyword>
<dbReference type="FunFam" id="2.90.10.10:FF:000041">
    <property type="entry name" value="Uncharacterized protein"/>
    <property type="match status" value="1"/>
</dbReference>
<dbReference type="CDD" id="cd00028">
    <property type="entry name" value="B_lectin"/>
    <property type="match status" value="1"/>
</dbReference>
<evidence type="ECO:0000256" key="2">
    <source>
        <dbReference type="ARBA" id="ARBA00022737"/>
    </source>
</evidence>
<dbReference type="SUPFAM" id="SSF51110">
    <property type="entry name" value="alpha-D-mannose-specific plant lectins"/>
    <property type="match status" value="2"/>
</dbReference>
<dbReference type="Proteomes" id="UP000516437">
    <property type="component" value="Chromosome 3"/>
</dbReference>
<dbReference type="PROSITE" id="PS51375">
    <property type="entry name" value="PPR"/>
    <property type="match status" value="2"/>
</dbReference>
<proteinExistence type="predicted"/>
<dbReference type="Pfam" id="PF20431">
    <property type="entry name" value="E_motif"/>
    <property type="match status" value="1"/>
</dbReference>
<protein>
    <recommendedName>
        <fullName evidence="8">Bulb-type lectin domain-containing protein</fullName>
    </recommendedName>
</protein>
<dbReference type="EMBL" id="RXIC02000021">
    <property type="protein sequence ID" value="KAB1221111.1"/>
    <property type="molecule type" value="Genomic_DNA"/>
</dbReference>
<keyword evidence="4" id="KW-0325">Glycoprotein</keyword>
<feature type="repeat" description="PPR" evidence="5">
    <location>
        <begin position="428"/>
        <end position="458"/>
    </location>
</feature>
<dbReference type="AlphaFoldDB" id="A0A6A1W7C8"/>
<dbReference type="GO" id="GO:0009451">
    <property type="term" value="P:RNA modification"/>
    <property type="evidence" value="ECO:0007669"/>
    <property type="project" value="InterPro"/>
</dbReference>
<feature type="chain" id="PRO_5025597683" description="Bulb-type lectin domain-containing protein" evidence="7">
    <location>
        <begin position="25"/>
        <end position="613"/>
    </location>
</feature>
<dbReference type="InterPro" id="IPR001480">
    <property type="entry name" value="Bulb-type_lectin_dom"/>
</dbReference>
<dbReference type="Pfam" id="PF01453">
    <property type="entry name" value="B_lectin"/>
    <property type="match status" value="1"/>
</dbReference>
<dbReference type="Pfam" id="PF12854">
    <property type="entry name" value="PPR_1"/>
    <property type="match status" value="1"/>
</dbReference>
<evidence type="ECO:0000256" key="5">
    <source>
        <dbReference type="PROSITE-ProRule" id="PRU00708"/>
    </source>
</evidence>
<dbReference type="SMART" id="SM00108">
    <property type="entry name" value="B_lectin"/>
    <property type="match status" value="1"/>
</dbReference>
<dbReference type="InterPro" id="IPR002885">
    <property type="entry name" value="PPR_rpt"/>
</dbReference>
<dbReference type="InterPro" id="IPR046960">
    <property type="entry name" value="PPR_At4g14850-like_plant"/>
</dbReference>
<dbReference type="FunFam" id="1.25.40.10:FF:000090">
    <property type="entry name" value="Pentatricopeptide repeat-containing protein, chloroplastic"/>
    <property type="match status" value="1"/>
</dbReference>
<dbReference type="FunFam" id="2.90.10.10:FF:000013">
    <property type="entry name" value="G-type lectin S-receptor-like serine/threonine-protein kinase LECRK1"/>
    <property type="match status" value="1"/>
</dbReference>
<evidence type="ECO:0000313" key="10">
    <source>
        <dbReference type="Proteomes" id="UP000516437"/>
    </source>
</evidence>
<evidence type="ECO:0000256" key="3">
    <source>
        <dbReference type="ARBA" id="ARBA00023157"/>
    </source>
</evidence>
<dbReference type="Pfam" id="PF13041">
    <property type="entry name" value="PPR_2"/>
    <property type="match status" value="1"/>
</dbReference>
<keyword evidence="10" id="KW-1185">Reference proteome</keyword>
<feature type="compositionally biased region" description="Basic and acidic residues" evidence="6">
    <location>
        <begin position="585"/>
        <end position="607"/>
    </location>
</feature>
<feature type="domain" description="Bulb-type lectin" evidence="8">
    <location>
        <begin position="30"/>
        <end position="148"/>
    </location>
</feature>
<dbReference type="InterPro" id="IPR011990">
    <property type="entry name" value="TPR-like_helical_dom_sf"/>
</dbReference>
<feature type="region of interest" description="Disordered" evidence="6">
    <location>
        <begin position="574"/>
        <end position="613"/>
    </location>
</feature>
<dbReference type="OrthoDB" id="185373at2759"/>